<dbReference type="SUPFAM" id="SSF53335">
    <property type="entry name" value="S-adenosyl-L-methionine-dependent methyltransferases"/>
    <property type="match status" value="1"/>
</dbReference>
<dbReference type="Proteomes" id="UP000607397">
    <property type="component" value="Unassembled WGS sequence"/>
</dbReference>
<keyword evidence="3" id="KW-1185">Reference proteome</keyword>
<organism evidence="2 3">
    <name type="scientific">Petrachloros mirabilis ULC683</name>
    <dbReference type="NCBI Taxonomy" id="2781853"/>
    <lineage>
        <taxon>Bacteria</taxon>
        <taxon>Bacillati</taxon>
        <taxon>Cyanobacteriota</taxon>
        <taxon>Cyanophyceae</taxon>
        <taxon>Synechococcales</taxon>
        <taxon>Petrachlorosaceae</taxon>
        <taxon>Petrachloros</taxon>
        <taxon>Petrachloros mirabilis</taxon>
    </lineage>
</organism>
<evidence type="ECO:0000259" key="1">
    <source>
        <dbReference type="Pfam" id="PF05050"/>
    </source>
</evidence>
<sequence length="519" mass="57642">MEPDVSYLDAYFQHIKESGCELSRLSLLKVKQQLLDTQWQTPQTAVDFNNVGVVALIEAQRSSDEFSRKLFFEMAVEALDQGAKMGHPLCQAHLALSYSLIGELDEAIKLAFTSFIQYLQATFDSHYTIPAGLIFLPTKVETEPGQPTDLQELLLESDGYTQALKLSAWALCFAQFVFYNASGLRLLQLAVQQLPDSIVLNLQAGISHLVAQRQEGLYFLQRARGLAPDSSPAMQALAIAYRDQGNIALAQTWLDRGKGMQSHQSREWRWAELAVDSSFTYLTFEPDLLLAVEPSFRSIVTSVLLAQGDWFEKEMEFWRHWLKPGMTVIDVGANAGVYTFSAARQVGSTGKVLAVEPFSGCVRLLKETCRVNSLGWVKVCAGAASDRNGISKLAVQSASELNQLMEGEVEGAFEEIECFTLDSLCEREGLSQVDFLKIDAEGHEVPVLQGSQNLLEQSRPVILYENISGSQGSNLAVSEFLVAKGYRLHYYQPFLKELVEISSSQDIQGKLNIIALPEK</sequence>
<dbReference type="InterPro" id="IPR011990">
    <property type="entry name" value="TPR-like_helical_dom_sf"/>
</dbReference>
<keyword evidence="2" id="KW-0489">Methyltransferase</keyword>
<reference evidence="2" key="1">
    <citation type="submission" date="2019-12" db="EMBL/GenBank/DDBJ databases">
        <title>High-Quality draft genome sequences of three cyanobacteria isolated from the limestone walls of the Old Cathedral of Coimbra.</title>
        <authorList>
            <person name="Tiago I."/>
            <person name="Soares F."/>
            <person name="Portugal A."/>
        </authorList>
    </citation>
    <scope>NUCLEOTIDE SEQUENCE [LARGE SCALE GENOMIC DNA]</scope>
    <source>
        <strain evidence="2">C</strain>
    </source>
</reference>
<dbReference type="EMBL" id="WVIC01000005">
    <property type="protein sequence ID" value="NCJ05729.1"/>
    <property type="molecule type" value="Genomic_DNA"/>
</dbReference>
<evidence type="ECO:0000313" key="3">
    <source>
        <dbReference type="Proteomes" id="UP000607397"/>
    </source>
</evidence>
<dbReference type="PANTHER" id="PTHR34203">
    <property type="entry name" value="METHYLTRANSFERASE, FKBM FAMILY PROTEIN"/>
    <property type="match status" value="1"/>
</dbReference>
<dbReference type="InterPro" id="IPR052514">
    <property type="entry name" value="SAM-dependent_MTase"/>
</dbReference>
<dbReference type="GO" id="GO:0008168">
    <property type="term" value="F:methyltransferase activity"/>
    <property type="evidence" value="ECO:0007669"/>
    <property type="project" value="UniProtKB-KW"/>
</dbReference>
<dbReference type="InterPro" id="IPR029063">
    <property type="entry name" value="SAM-dependent_MTases_sf"/>
</dbReference>
<gene>
    <name evidence="2" type="ORF">GS597_04225</name>
</gene>
<dbReference type="GO" id="GO:0032259">
    <property type="term" value="P:methylation"/>
    <property type="evidence" value="ECO:0007669"/>
    <property type="project" value="UniProtKB-KW"/>
</dbReference>
<proteinExistence type="predicted"/>
<dbReference type="Pfam" id="PF05050">
    <property type="entry name" value="Methyltransf_21"/>
    <property type="match status" value="1"/>
</dbReference>
<name>A0A8K2AGZ6_9CYAN</name>
<evidence type="ECO:0000313" key="2">
    <source>
        <dbReference type="EMBL" id="NCJ05729.1"/>
    </source>
</evidence>
<feature type="domain" description="Methyltransferase FkbM" evidence="1">
    <location>
        <begin position="330"/>
        <end position="488"/>
    </location>
</feature>
<dbReference type="Gene3D" id="1.25.40.10">
    <property type="entry name" value="Tetratricopeptide repeat domain"/>
    <property type="match status" value="1"/>
</dbReference>
<dbReference type="InterPro" id="IPR006342">
    <property type="entry name" value="FkbM_mtfrase"/>
</dbReference>
<dbReference type="SUPFAM" id="SSF48452">
    <property type="entry name" value="TPR-like"/>
    <property type="match status" value="1"/>
</dbReference>
<protein>
    <submittedName>
        <fullName evidence="2">FkbM family methyltransferase</fullName>
    </submittedName>
</protein>
<keyword evidence="2" id="KW-0808">Transferase</keyword>
<accession>A0A8K2AGZ6</accession>
<dbReference type="Gene3D" id="3.40.50.150">
    <property type="entry name" value="Vaccinia Virus protein VP39"/>
    <property type="match status" value="1"/>
</dbReference>
<dbReference type="RefSeq" id="WP_161824194.1">
    <property type="nucleotide sequence ID" value="NZ_WVIC01000005.1"/>
</dbReference>
<dbReference type="PANTHER" id="PTHR34203:SF15">
    <property type="entry name" value="SLL1173 PROTEIN"/>
    <property type="match status" value="1"/>
</dbReference>
<dbReference type="NCBIfam" id="TIGR01444">
    <property type="entry name" value="fkbM_fam"/>
    <property type="match status" value="1"/>
</dbReference>
<dbReference type="AlphaFoldDB" id="A0A8K2AGZ6"/>
<comment type="caution">
    <text evidence="2">The sequence shown here is derived from an EMBL/GenBank/DDBJ whole genome shotgun (WGS) entry which is preliminary data.</text>
</comment>